<dbReference type="PANTHER" id="PTHR38039:SF1">
    <property type="entry name" value="TOXIN YOEB"/>
    <property type="match status" value="1"/>
</dbReference>
<keyword evidence="2" id="KW-1277">Toxin-antitoxin system</keyword>
<protein>
    <recommendedName>
        <fullName evidence="7">Endoribonuclease YoeB</fullName>
    </recommendedName>
    <alternativeName>
        <fullName evidence="6">Putative mRNA interferase YoeB</fullName>
    </alternativeName>
</protein>
<keyword evidence="3" id="KW-0540">Nuclease</keyword>
<dbReference type="Gene3D" id="3.30.2310.20">
    <property type="entry name" value="RelE-like"/>
    <property type="match status" value="1"/>
</dbReference>
<proteinExistence type="inferred from homology"/>
<keyword evidence="5" id="KW-0378">Hydrolase</keyword>
<sequence length="84" mass="9894">MRVVFVKVAWEDYTHWVSTDRKIAIRINRLIDDIARDPFEGLGKPEPLRGDKSGYWSRRIDSEHRLVYSVSGDTVTVVQARYHY</sequence>
<reference evidence="8 9" key="1">
    <citation type="submission" date="2019-03" db="EMBL/GenBank/DDBJ databases">
        <title>Genomic Encyclopedia of Type Strains, Phase IV (KMG-IV): sequencing the most valuable type-strain genomes for metagenomic binning, comparative biology and taxonomic classification.</title>
        <authorList>
            <person name="Goeker M."/>
        </authorList>
    </citation>
    <scope>NUCLEOTIDE SEQUENCE [LARGE SCALE GENOMIC DNA]</scope>
    <source>
        <strain evidence="8 9">DSM 44496</strain>
    </source>
</reference>
<dbReference type="InterPro" id="IPR035093">
    <property type="entry name" value="RelE/ParE_toxin_dom_sf"/>
</dbReference>
<dbReference type="Proteomes" id="UP000295087">
    <property type="component" value="Unassembled WGS sequence"/>
</dbReference>
<dbReference type="RefSeq" id="WP_067486864.1">
    <property type="nucleotide sequence ID" value="NZ_JBHXPO010000006.1"/>
</dbReference>
<evidence type="ECO:0000256" key="5">
    <source>
        <dbReference type="ARBA" id="ARBA00022801"/>
    </source>
</evidence>
<evidence type="ECO:0000256" key="2">
    <source>
        <dbReference type="ARBA" id="ARBA00022649"/>
    </source>
</evidence>
<evidence type="ECO:0000256" key="6">
    <source>
        <dbReference type="ARBA" id="ARBA00030388"/>
    </source>
</evidence>
<organism evidence="8 9">
    <name type="scientific">Nocardia ignorata</name>
    <dbReference type="NCBI Taxonomy" id="145285"/>
    <lineage>
        <taxon>Bacteria</taxon>
        <taxon>Bacillati</taxon>
        <taxon>Actinomycetota</taxon>
        <taxon>Actinomycetes</taxon>
        <taxon>Mycobacteriales</taxon>
        <taxon>Nocardiaceae</taxon>
        <taxon>Nocardia</taxon>
    </lineage>
</organism>
<dbReference type="InterPro" id="IPR009614">
    <property type="entry name" value="YoeB_toxin"/>
</dbReference>
<dbReference type="NCBIfam" id="TIGR02116">
    <property type="entry name" value="toxin_Txe_YoeB"/>
    <property type="match status" value="1"/>
</dbReference>
<dbReference type="GO" id="GO:0016787">
    <property type="term" value="F:hydrolase activity"/>
    <property type="evidence" value="ECO:0007669"/>
    <property type="project" value="UniProtKB-KW"/>
</dbReference>
<dbReference type="PANTHER" id="PTHR38039">
    <property type="entry name" value="TOXIN YOEB"/>
    <property type="match status" value="1"/>
</dbReference>
<evidence type="ECO:0000256" key="4">
    <source>
        <dbReference type="ARBA" id="ARBA00022759"/>
    </source>
</evidence>
<evidence type="ECO:0000256" key="3">
    <source>
        <dbReference type="ARBA" id="ARBA00022722"/>
    </source>
</evidence>
<dbReference type="GO" id="GO:0006401">
    <property type="term" value="P:RNA catabolic process"/>
    <property type="evidence" value="ECO:0007669"/>
    <property type="project" value="InterPro"/>
</dbReference>
<evidence type="ECO:0000256" key="7">
    <source>
        <dbReference type="ARBA" id="ARBA00050056"/>
    </source>
</evidence>
<evidence type="ECO:0000313" key="8">
    <source>
        <dbReference type="EMBL" id="TDP38767.1"/>
    </source>
</evidence>
<accession>A0A4R6PKS6</accession>
<evidence type="ECO:0000313" key="9">
    <source>
        <dbReference type="Proteomes" id="UP000295087"/>
    </source>
</evidence>
<comment type="caution">
    <text evidence="8">The sequence shown here is derived from an EMBL/GenBank/DDBJ whole genome shotgun (WGS) entry which is preliminary data.</text>
</comment>
<gene>
    <name evidence="8" type="ORF">DFR75_103425</name>
</gene>
<dbReference type="SUPFAM" id="SSF143011">
    <property type="entry name" value="RelE-like"/>
    <property type="match status" value="1"/>
</dbReference>
<name>A0A4R6PKS6_NOCIG</name>
<dbReference type="GO" id="GO:0004519">
    <property type="term" value="F:endonuclease activity"/>
    <property type="evidence" value="ECO:0007669"/>
    <property type="project" value="UniProtKB-KW"/>
</dbReference>
<evidence type="ECO:0000256" key="1">
    <source>
        <dbReference type="ARBA" id="ARBA00008172"/>
    </source>
</evidence>
<dbReference type="EMBL" id="SNXK01000003">
    <property type="protein sequence ID" value="TDP38767.1"/>
    <property type="molecule type" value="Genomic_DNA"/>
</dbReference>
<dbReference type="GO" id="GO:0045892">
    <property type="term" value="P:negative regulation of DNA-templated transcription"/>
    <property type="evidence" value="ECO:0007669"/>
    <property type="project" value="TreeGrafter"/>
</dbReference>
<dbReference type="AlphaFoldDB" id="A0A4R6PKS6"/>
<keyword evidence="9" id="KW-1185">Reference proteome</keyword>
<keyword evidence="4" id="KW-0255">Endonuclease</keyword>
<comment type="similarity">
    <text evidence="1">Belongs to the YoeB family.</text>
</comment>
<dbReference type="Pfam" id="PF06769">
    <property type="entry name" value="YoeB_toxin"/>
    <property type="match status" value="1"/>
</dbReference>